<keyword evidence="7 11" id="KW-1133">Transmembrane helix</keyword>
<evidence type="ECO:0000256" key="7">
    <source>
        <dbReference type="ARBA" id="ARBA00022989"/>
    </source>
</evidence>
<evidence type="ECO:0000256" key="2">
    <source>
        <dbReference type="ARBA" id="ARBA00004687"/>
    </source>
</evidence>
<reference evidence="14" key="1">
    <citation type="journal article" date="2020" name="PLoS Negl. Trop. Dis.">
        <title>High-quality nuclear genome for Sarcoptes scabiei-A critical resource for a neglected parasite.</title>
        <authorList>
            <person name="Korhonen P.K."/>
            <person name="Gasser R.B."/>
            <person name="Ma G."/>
            <person name="Wang T."/>
            <person name="Stroehlein A.J."/>
            <person name="Young N.D."/>
            <person name="Ang C.S."/>
            <person name="Fernando D.D."/>
            <person name="Lu H.C."/>
            <person name="Taylor S."/>
            <person name="Reynolds S.L."/>
            <person name="Mofiz E."/>
            <person name="Najaraj S.H."/>
            <person name="Gowda H."/>
            <person name="Madugundu A."/>
            <person name="Renuse S."/>
            <person name="Holt D."/>
            <person name="Pandey A."/>
            <person name="Papenfuss A.T."/>
            <person name="Fischer K."/>
        </authorList>
    </citation>
    <scope>NUCLEOTIDE SEQUENCE [LARGE SCALE GENOMIC DNA]</scope>
</reference>
<reference evidence="12" key="2">
    <citation type="submission" date="2020-01" db="EMBL/GenBank/DDBJ databases">
        <authorList>
            <person name="Korhonen P.K.K."/>
            <person name="Guangxu M.G."/>
            <person name="Wang T.W."/>
            <person name="Stroehlein A.J.S."/>
            <person name="Young N.D."/>
            <person name="Ang C.-S.A."/>
            <person name="Fernando D.W.F."/>
            <person name="Lu H.L."/>
            <person name="Taylor S.T."/>
            <person name="Ehtesham M.E.M."/>
            <person name="Najaraj S.H.N."/>
            <person name="Harsha G.H.G."/>
            <person name="Madugundu A.M."/>
            <person name="Renuse S.R."/>
            <person name="Holt D.H."/>
            <person name="Pandey A.P."/>
            <person name="Papenfuss A.P."/>
            <person name="Gasser R.B.G."/>
            <person name="Fischer K.F."/>
        </authorList>
    </citation>
    <scope>NUCLEOTIDE SEQUENCE</scope>
    <source>
        <strain evidence="12">SSS_KF_BRIS2020</strain>
    </source>
</reference>
<name>A0A834VB82_SARSC</name>
<dbReference type="Pfam" id="PF10510">
    <property type="entry name" value="PIG-S"/>
    <property type="match status" value="1"/>
</dbReference>
<evidence type="ECO:0000313" key="12">
    <source>
        <dbReference type="EMBL" id="KAF7490336.1"/>
    </source>
</evidence>
<evidence type="ECO:0000256" key="6">
    <source>
        <dbReference type="ARBA" id="ARBA00022824"/>
    </source>
</evidence>
<evidence type="ECO:0000313" key="13">
    <source>
        <dbReference type="EnsemblMetazoa" id="KAF7490336.1"/>
    </source>
</evidence>
<dbReference type="UniPathway" id="UPA00196"/>
<sequence length="606" mass="72018">MAELDNDGDDYHHGEKRNVNEPLDEDLPDSEQKNLTDRMKQLIEDLEKRSSETIHWNQFIASIFYLSVIVCIGIPIWLRTTTPERWPLPDISQLMVRSQTIAHHYKISIVILDLDDFDRFKINRDRLRQYLRVTYSRRINFDNSLSFQQEWNVREAFPFEKIKFKELLHRNHSTIGDFSEIDQSFSGAEIESKNAIIFFILPSRYLNKTSSLMNVGRYRSIFIDPNHLDEHCRNRDADADLVYCLGDSINDKVIEIQSLVEHVYSRFKDDHQQNIALMLSKEFHLIFDIIFEKDEVSTEIDLDERNQRYKDFIERIDRLIETFYTHRFNFSEYFHLTFITQVLHFVFPNERFLQSKLMRSNETIAKERLLPLESIETILNKIESSRVEHDNEKSYHLVLYVRSESMKPLKFLDTNTNETSILISTPFRGSFLILNNLDDDLNEGFRRFVRNFFFLPKKFSFDNEFFTQLEIESIVHALIQRQILETLKSLESIEKLLIKVNNMVIEEKIATKIQSSLDRSMEAADYLQNQSNLLESYRRSSKSFHLSEEAFFDPSLLSLLYFPEDQKYAIYLPLFLPICIPLFNNLRFLFKTLIKLKSSPKTIKID</sequence>
<feature type="transmembrane region" description="Helical" evidence="11">
    <location>
        <begin position="59"/>
        <end position="78"/>
    </location>
</feature>
<dbReference type="Proteomes" id="UP000070412">
    <property type="component" value="Unassembled WGS sequence"/>
</dbReference>
<dbReference type="InterPro" id="IPR019540">
    <property type="entry name" value="PtdIno-glycan_biosynth_class_S"/>
</dbReference>
<keyword evidence="14" id="KW-1185">Reference proteome</keyword>
<dbReference type="OrthoDB" id="28748at2759"/>
<evidence type="ECO:0000256" key="10">
    <source>
        <dbReference type="SAM" id="MobiDB-lite"/>
    </source>
</evidence>
<comment type="pathway">
    <text evidence="2">Glycolipid biosynthesis; glycosylphosphatidylinositol-anchor biosynthesis.</text>
</comment>
<evidence type="ECO:0000256" key="11">
    <source>
        <dbReference type="SAM" id="Phobius"/>
    </source>
</evidence>
<dbReference type="GO" id="GO:0016255">
    <property type="term" value="P:attachment of GPI anchor to protein"/>
    <property type="evidence" value="ECO:0007669"/>
    <property type="project" value="InterPro"/>
</dbReference>
<comment type="subcellular location">
    <subcellularLocation>
        <location evidence="1">Endoplasmic reticulum membrane</location>
        <topology evidence="1">Multi-pass membrane protein</topology>
    </subcellularLocation>
</comment>
<evidence type="ECO:0000256" key="4">
    <source>
        <dbReference type="ARBA" id="ARBA00022502"/>
    </source>
</evidence>
<evidence type="ECO:0000256" key="8">
    <source>
        <dbReference type="ARBA" id="ARBA00023136"/>
    </source>
</evidence>
<dbReference type="EMBL" id="WVUK01000062">
    <property type="protein sequence ID" value="KAF7490336.1"/>
    <property type="molecule type" value="Genomic_DNA"/>
</dbReference>
<dbReference type="PANTHER" id="PTHR21072">
    <property type="entry name" value="GPI TRANSAMIDASE COMPONENT PIG-S"/>
    <property type="match status" value="1"/>
</dbReference>
<evidence type="ECO:0000256" key="9">
    <source>
        <dbReference type="ARBA" id="ARBA00023180"/>
    </source>
</evidence>
<keyword evidence="4" id="KW-0337">GPI-anchor biosynthesis</keyword>
<feature type="compositionally biased region" description="Basic and acidic residues" evidence="10">
    <location>
        <begin position="9"/>
        <end position="19"/>
    </location>
</feature>
<dbReference type="AlphaFoldDB" id="A0A834VB82"/>
<keyword evidence="5 11" id="KW-0812">Transmembrane</keyword>
<evidence type="ECO:0000256" key="1">
    <source>
        <dbReference type="ARBA" id="ARBA00004477"/>
    </source>
</evidence>
<dbReference type="EnsemblMetazoa" id="SSS_467s_mrna">
    <property type="protein sequence ID" value="KAF7490336.1"/>
    <property type="gene ID" value="SSS_467"/>
</dbReference>
<dbReference type="PANTHER" id="PTHR21072:SF13">
    <property type="entry name" value="GPI TRANSAMIDASE COMPONENT PIG-S"/>
    <property type="match status" value="1"/>
</dbReference>
<dbReference type="GO" id="GO:0042765">
    <property type="term" value="C:GPI-anchor transamidase complex"/>
    <property type="evidence" value="ECO:0007669"/>
    <property type="project" value="InterPro"/>
</dbReference>
<organism evidence="12">
    <name type="scientific">Sarcoptes scabiei</name>
    <name type="common">Itch mite</name>
    <name type="synonym">Acarus scabiei</name>
    <dbReference type="NCBI Taxonomy" id="52283"/>
    <lineage>
        <taxon>Eukaryota</taxon>
        <taxon>Metazoa</taxon>
        <taxon>Ecdysozoa</taxon>
        <taxon>Arthropoda</taxon>
        <taxon>Chelicerata</taxon>
        <taxon>Arachnida</taxon>
        <taxon>Acari</taxon>
        <taxon>Acariformes</taxon>
        <taxon>Sarcoptiformes</taxon>
        <taxon>Astigmata</taxon>
        <taxon>Psoroptidia</taxon>
        <taxon>Sarcoptoidea</taxon>
        <taxon>Sarcoptidae</taxon>
        <taxon>Sarcoptinae</taxon>
        <taxon>Sarcoptes</taxon>
    </lineage>
</organism>
<keyword evidence="8 11" id="KW-0472">Membrane</keyword>
<comment type="similarity">
    <text evidence="3">Belongs to the PIGS family.</text>
</comment>
<accession>A0A834VB82</accession>
<evidence type="ECO:0000313" key="14">
    <source>
        <dbReference type="Proteomes" id="UP000070412"/>
    </source>
</evidence>
<keyword evidence="9" id="KW-0325">Glycoprotein</keyword>
<feature type="transmembrane region" description="Helical" evidence="11">
    <location>
        <begin position="568"/>
        <end position="590"/>
    </location>
</feature>
<evidence type="ECO:0000256" key="3">
    <source>
        <dbReference type="ARBA" id="ARBA00005316"/>
    </source>
</evidence>
<keyword evidence="6" id="KW-0256">Endoplasmic reticulum</keyword>
<reference evidence="13" key="3">
    <citation type="submission" date="2022-06" db="UniProtKB">
        <authorList>
            <consortium name="EnsemblMetazoa"/>
        </authorList>
    </citation>
    <scope>IDENTIFICATION</scope>
</reference>
<dbReference type="GO" id="GO:0006506">
    <property type="term" value="P:GPI anchor biosynthetic process"/>
    <property type="evidence" value="ECO:0007669"/>
    <property type="project" value="UniProtKB-UniPathway"/>
</dbReference>
<protein>
    <submittedName>
        <fullName evidence="12">GPI transamidase component PIG-S</fullName>
    </submittedName>
</protein>
<gene>
    <name evidence="12" type="primary">SSS_467g</name>
    <name evidence="12" type="ORF">SSS_467</name>
</gene>
<proteinExistence type="inferred from homology"/>
<evidence type="ECO:0000256" key="5">
    <source>
        <dbReference type="ARBA" id="ARBA00022692"/>
    </source>
</evidence>
<feature type="region of interest" description="Disordered" evidence="10">
    <location>
        <begin position="1"/>
        <end position="31"/>
    </location>
</feature>